<dbReference type="InterPro" id="IPR010496">
    <property type="entry name" value="AL/BT2_dom"/>
</dbReference>
<feature type="signal peptide" evidence="1">
    <location>
        <begin position="1"/>
        <end position="27"/>
    </location>
</feature>
<evidence type="ECO:0000313" key="3">
    <source>
        <dbReference type="EMBL" id="ETN95855.1"/>
    </source>
</evidence>
<reference evidence="3 4" key="2">
    <citation type="journal article" date="2016" name="Genome Announc.">
        <title>Draft Genome Sequence of Zhouia amylolytica AD3, Isolated from Tidal Flat Sediment.</title>
        <authorList>
            <person name="Jia B."/>
            <person name="Jin H.M."/>
            <person name="Lee H.J."/>
            <person name="Jeon C.O."/>
        </authorList>
    </citation>
    <scope>NUCLEOTIDE SEQUENCE [LARGE SCALE GENOMIC DNA]</scope>
    <source>
        <strain evidence="3 4">AD3</strain>
    </source>
</reference>
<dbReference type="Pfam" id="PF06439">
    <property type="entry name" value="3keto-disac_hyd"/>
    <property type="match status" value="1"/>
</dbReference>
<dbReference type="eggNOG" id="COG2133">
    <property type="taxonomic scope" value="Bacteria"/>
</dbReference>
<keyword evidence="3" id="KW-0378">Hydrolase</keyword>
<evidence type="ECO:0000256" key="1">
    <source>
        <dbReference type="SAM" id="SignalP"/>
    </source>
</evidence>
<gene>
    <name evidence="3" type="ORF">P278_15770</name>
</gene>
<dbReference type="STRING" id="376730.SAMN04487906_0775"/>
<protein>
    <submittedName>
        <fullName evidence="3">Secreted glycosyl hydrolase</fullName>
    </submittedName>
</protein>
<proteinExistence type="predicted"/>
<feature type="chain" id="PRO_5004827424" evidence="1">
    <location>
        <begin position="28"/>
        <end position="270"/>
    </location>
</feature>
<evidence type="ECO:0000313" key="4">
    <source>
        <dbReference type="Proteomes" id="UP000018850"/>
    </source>
</evidence>
<keyword evidence="4" id="KW-1185">Reference proteome</keyword>
<dbReference type="PATRIC" id="fig|1286632.3.peg.1565"/>
<feature type="domain" description="3-keto-alpha-glucoside-1,2-lyase/3-keto-2-hydroxy-glucal hydratase" evidence="2">
    <location>
        <begin position="46"/>
        <end position="268"/>
    </location>
</feature>
<dbReference type="GO" id="GO:0016787">
    <property type="term" value="F:hydrolase activity"/>
    <property type="evidence" value="ECO:0007669"/>
    <property type="project" value="UniProtKB-KW"/>
</dbReference>
<name>W2UNX2_9FLAO</name>
<comment type="caution">
    <text evidence="3">The sequence shown here is derived from an EMBL/GenBank/DDBJ whole genome shotgun (WGS) entry which is preliminary data.</text>
</comment>
<organism evidence="3 4">
    <name type="scientific">Zhouia amylolytica AD3</name>
    <dbReference type="NCBI Taxonomy" id="1286632"/>
    <lineage>
        <taxon>Bacteria</taxon>
        <taxon>Pseudomonadati</taxon>
        <taxon>Bacteroidota</taxon>
        <taxon>Flavobacteriia</taxon>
        <taxon>Flavobacteriales</taxon>
        <taxon>Flavobacteriaceae</taxon>
        <taxon>Zhouia</taxon>
    </lineage>
</organism>
<dbReference type="PROSITE" id="PS51257">
    <property type="entry name" value="PROKAR_LIPOPROTEIN"/>
    <property type="match status" value="1"/>
</dbReference>
<keyword evidence="1" id="KW-0732">Signal</keyword>
<accession>W2UNX2</accession>
<evidence type="ECO:0000259" key="2">
    <source>
        <dbReference type="Pfam" id="PF06439"/>
    </source>
</evidence>
<dbReference type="AlphaFoldDB" id="W2UNX2"/>
<sequence length="270" mass="30913">MKKVMKRRIHFILLGLAVFALSCKNNTANKTAEEEPAKDEVASSDEWIYLFDGTSTEGWRGYNMDSLPPGWTVKDSVLTFDTKLGLEQNYKGGKDILYGAEEFDNFELYIEWKLPKGGNSGIFYHVKEGYAGPPVVAPEYQLIDDENYASIHDLTDYNLSLGYTDKPEELKPLQQTGADYAMHPPSPDKILNPVGEWNSTKIVFTPEKVEHWLNGKMILSFVPWDEAWEEKKNSDKWKNSPDYGKFKSGYIALQDHASPIWFRNIKIKKL</sequence>
<reference evidence="4" key="1">
    <citation type="submission" date="2013-11" db="EMBL/GenBank/DDBJ databases">
        <title>Draft genome sequence from a member of Zhouia, isolated tidal flat.</title>
        <authorList>
            <person name="Jin H."/>
            <person name="Jeon C.O."/>
        </authorList>
    </citation>
    <scope>NUCLEOTIDE SEQUENCE [LARGE SCALE GENOMIC DNA]</scope>
    <source>
        <strain evidence="4">AD3</strain>
    </source>
</reference>
<dbReference type="Gene3D" id="2.60.120.560">
    <property type="entry name" value="Exo-inulinase, domain 1"/>
    <property type="match status" value="1"/>
</dbReference>
<dbReference type="Proteomes" id="UP000018850">
    <property type="component" value="Unassembled WGS sequence"/>
</dbReference>
<dbReference type="EMBL" id="AYXY01000019">
    <property type="protein sequence ID" value="ETN95855.1"/>
    <property type="molecule type" value="Genomic_DNA"/>
</dbReference>